<dbReference type="Gene3D" id="3.40.50.1820">
    <property type="entry name" value="alpha/beta hydrolase"/>
    <property type="match status" value="1"/>
</dbReference>
<proteinExistence type="predicted"/>
<dbReference type="GO" id="GO:0004622">
    <property type="term" value="F:phosphatidylcholine lysophospholipase activity"/>
    <property type="evidence" value="ECO:0007669"/>
    <property type="project" value="UniProtKB-EC"/>
</dbReference>
<dbReference type="AlphaFoldDB" id="A0A7W6BXV8"/>
<feature type="domain" description="Serine aminopeptidase S33" evidence="1">
    <location>
        <begin position="46"/>
        <end position="301"/>
    </location>
</feature>
<dbReference type="InterPro" id="IPR022742">
    <property type="entry name" value="Hydrolase_4"/>
</dbReference>
<keyword evidence="3" id="KW-1185">Reference proteome</keyword>
<evidence type="ECO:0000313" key="3">
    <source>
        <dbReference type="Proteomes" id="UP000531216"/>
    </source>
</evidence>
<dbReference type="PANTHER" id="PTHR11614">
    <property type="entry name" value="PHOSPHOLIPASE-RELATED"/>
    <property type="match status" value="1"/>
</dbReference>
<evidence type="ECO:0000313" key="2">
    <source>
        <dbReference type="EMBL" id="MBB3936730.1"/>
    </source>
</evidence>
<comment type="caution">
    <text evidence="2">The sequence shown here is derived from an EMBL/GenBank/DDBJ whole genome shotgun (WGS) entry which is preliminary data.</text>
</comment>
<dbReference type="Pfam" id="PF12146">
    <property type="entry name" value="Hydrolase_4"/>
    <property type="match status" value="1"/>
</dbReference>
<sequence>MPETQDAFVALEANPEPPGLETGHHDLGHGVRLRYAIGRGPAGMTSRGTVLLLQGRNEAIEKYYETIADLNARGFTVATFDWRGQGGSGRGTFLPGVGHVASVEDYADDLERFLREVVLDRCAPPYALVAHSMGGLVALAASARLSSHVERMALIAPLVALPGSPGLHRSIGLLAGALHWCGLGFLPLRRARRIDPAEPFAGNVLTTDAGRFERNRALRAAAPWLTVEGVSASWLRAALKAMRRLDDSDRIARLDLPALFLLPGDDQVVSTAAAERLAWRMRCGHSIRVAGARHELLQEADRFREPTLGAIETFFAESLPKPPPLPALDETLIGEAVAAAAAPAPPPAPVSR</sequence>
<dbReference type="EC" id="3.1.1.5" evidence="2"/>
<accession>A0A7W6BXV8</accession>
<dbReference type="RefSeq" id="WP_175526803.1">
    <property type="nucleotide sequence ID" value="NZ_FOOA01000005.1"/>
</dbReference>
<protein>
    <submittedName>
        <fullName evidence="2">Lysophospholipase</fullName>
        <ecNumber evidence="2">3.1.1.5</ecNumber>
    </submittedName>
</protein>
<dbReference type="EMBL" id="JACIDO010000005">
    <property type="protein sequence ID" value="MBB3936730.1"/>
    <property type="molecule type" value="Genomic_DNA"/>
</dbReference>
<gene>
    <name evidence="2" type="ORF">GGR05_002884</name>
</gene>
<dbReference type="Proteomes" id="UP000531216">
    <property type="component" value="Unassembled WGS sequence"/>
</dbReference>
<dbReference type="SUPFAM" id="SSF53474">
    <property type="entry name" value="alpha/beta-Hydrolases"/>
    <property type="match status" value="1"/>
</dbReference>
<organism evidence="2 3">
    <name type="scientific">Aureimonas phyllosphaerae</name>
    <dbReference type="NCBI Taxonomy" id="1166078"/>
    <lineage>
        <taxon>Bacteria</taxon>
        <taxon>Pseudomonadati</taxon>
        <taxon>Pseudomonadota</taxon>
        <taxon>Alphaproteobacteria</taxon>
        <taxon>Hyphomicrobiales</taxon>
        <taxon>Aurantimonadaceae</taxon>
        <taxon>Aureimonas</taxon>
    </lineage>
</organism>
<dbReference type="InterPro" id="IPR051044">
    <property type="entry name" value="MAG_DAG_Lipase"/>
</dbReference>
<keyword evidence="2" id="KW-0378">Hydrolase</keyword>
<reference evidence="2 3" key="1">
    <citation type="submission" date="2020-08" db="EMBL/GenBank/DDBJ databases">
        <title>Genomic Encyclopedia of Type Strains, Phase IV (KMG-IV): sequencing the most valuable type-strain genomes for metagenomic binning, comparative biology and taxonomic classification.</title>
        <authorList>
            <person name="Goeker M."/>
        </authorList>
    </citation>
    <scope>NUCLEOTIDE SEQUENCE [LARGE SCALE GENOMIC DNA]</scope>
    <source>
        <strain evidence="2 3">DSM 25024</strain>
    </source>
</reference>
<name>A0A7W6BXV8_9HYPH</name>
<dbReference type="InterPro" id="IPR029058">
    <property type="entry name" value="AB_hydrolase_fold"/>
</dbReference>
<evidence type="ECO:0000259" key="1">
    <source>
        <dbReference type="Pfam" id="PF12146"/>
    </source>
</evidence>